<dbReference type="GO" id="GO:0005509">
    <property type="term" value="F:calcium ion binding"/>
    <property type="evidence" value="ECO:0007669"/>
    <property type="project" value="InterPro"/>
</dbReference>
<keyword evidence="1" id="KW-0106">Calcium</keyword>
<dbReference type="InterPro" id="IPR018247">
    <property type="entry name" value="EF_Hand_1_Ca_BS"/>
</dbReference>
<dbReference type="InterPro" id="IPR011992">
    <property type="entry name" value="EF-hand-dom_pair"/>
</dbReference>
<evidence type="ECO:0000259" key="2">
    <source>
        <dbReference type="PROSITE" id="PS50222"/>
    </source>
</evidence>
<name>A0AA85IYY1_TRIRE</name>
<reference evidence="4" key="2">
    <citation type="submission" date="2023-11" db="UniProtKB">
        <authorList>
            <consortium name="WormBaseParasite"/>
        </authorList>
    </citation>
    <scope>IDENTIFICATION</scope>
</reference>
<feature type="domain" description="EF-hand" evidence="2">
    <location>
        <begin position="37"/>
        <end position="72"/>
    </location>
</feature>
<keyword evidence="3" id="KW-1185">Reference proteome</keyword>
<organism evidence="3 4">
    <name type="scientific">Trichobilharzia regenti</name>
    <name type="common">Nasal bird schistosome</name>
    <dbReference type="NCBI Taxonomy" id="157069"/>
    <lineage>
        <taxon>Eukaryota</taxon>
        <taxon>Metazoa</taxon>
        <taxon>Spiralia</taxon>
        <taxon>Lophotrochozoa</taxon>
        <taxon>Platyhelminthes</taxon>
        <taxon>Trematoda</taxon>
        <taxon>Digenea</taxon>
        <taxon>Strigeidida</taxon>
        <taxon>Schistosomatoidea</taxon>
        <taxon>Schistosomatidae</taxon>
        <taxon>Trichobilharzia</taxon>
    </lineage>
</organism>
<evidence type="ECO:0000256" key="1">
    <source>
        <dbReference type="ARBA" id="ARBA00022837"/>
    </source>
</evidence>
<dbReference type="PROSITE" id="PS50222">
    <property type="entry name" value="EF_HAND_2"/>
    <property type="match status" value="1"/>
</dbReference>
<sequence>MKSTSHEAIRKPLIPSSFIRLARPFAIKNGIHYSKSNSMDELRARFQSADVNHSGKLSSHELKRVLDSDFGSEIPKERFDEFLRDLDLNDDQEWSIDELVQIFSS</sequence>
<evidence type="ECO:0000313" key="4">
    <source>
        <dbReference type="WBParaSite" id="TREG1_112600.1"/>
    </source>
</evidence>
<dbReference type="SUPFAM" id="SSF47473">
    <property type="entry name" value="EF-hand"/>
    <property type="match status" value="1"/>
</dbReference>
<dbReference type="InterPro" id="IPR002048">
    <property type="entry name" value="EF_hand_dom"/>
</dbReference>
<dbReference type="Proteomes" id="UP000050795">
    <property type="component" value="Unassembled WGS sequence"/>
</dbReference>
<dbReference type="Gene3D" id="1.10.238.10">
    <property type="entry name" value="EF-hand"/>
    <property type="match status" value="1"/>
</dbReference>
<accession>A0AA85IYY1</accession>
<evidence type="ECO:0000313" key="3">
    <source>
        <dbReference type="Proteomes" id="UP000050795"/>
    </source>
</evidence>
<dbReference type="AlphaFoldDB" id="A0AA85IYY1"/>
<dbReference type="WBParaSite" id="TREG1_112600.1">
    <property type="protein sequence ID" value="TREG1_112600.1"/>
    <property type="gene ID" value="TREG1_112600"/>
</dbReference>
<dbReference type="CDD" id="cd00051">
    <property type="entry name" value="EFh"/>
    <property type="match status" value="1"/>
</dbReference>
<proteinExistence type="predicted"/>
<protein>
    <recommendedName>
        <fullName evidence="2">EF-hand domain-containing protein</fullName>
    </recommendedName>
</protein>
<dbReference type="PROSITE" id="PS00018">
    <property type="entry name" value="EF_HAND_1"/>
    <property type="match status" value="1"/>
</dbReference>
<dbReference type="Pfam" id="PF13499">
    <property type="entry name" value="EF-hand_7"/>
    <property type="match status" value="1"/>
</dbReference>
<reference evidence="3" key="1">
    <citation type="submission" date="2022-06" db="EMBL/GenBank/DDBJ databases">
        <authorList>
            <person name="Berger JAMES D."/>
            <person name="Berger JAMES D."/>
        </authorList>
    </citation>
    <scope>NUCLEOTIDE SEQUENCE [LARGE SCALE GENOMIC DNA]</scope>
</reference>